<proteinExistence type="predicted"/>
<organism evidence="2 3">
    <name type="scientific">Erwinia phage vB_EamM_Stratton</name>
    <dbReference type="NCBI Taxonomy" id="1883378"/>
    <lineage>
        <taxon>Viruses</taxon>
        <taxon>Duplodnaviria</taxon>
        <taxon>Heunggongvirae</taxon>
        <taxon>Uroviricota</taxon>
        <taxon>Caudoviricetes</taxon>
        <taxon>Chimalliviridae</taxon>
        <taxon>Erskinevirus</taxon>
        <taxon>Erskinevirus EaH2</taxon>
    </lineage>
</organism>
<protein>
    <submittedName>
        <fullName evidence="2">Uncharacterized protein</fullName>
    </submittedName>
</protein>
<dbReference type="EMBL" id="KX397373">
    <property type="protein sequence ID" value="ANZ50511.1"/>
    <property type="molecule type" value="Genomic_DNA"/>
</dbReference>
<sequence length="47" mass="5029">MISRKHKLAIYSIAVAVLVTVGMMTINNDYNTCRANGNSVALCTGRG</sequence>
<keyword evidence="1" id="KW-0812">Transmembrane</keyword>
<evidence type="ECO:0000256" key="1">
    <source>
        <dbReference type="SAM" id="Phobius"/>
    </source>
</evidence>
<keyword evidence="1" id="KW-0472">Membrane</keyword>
<keyword evidence="1" id="KW-1133">Transmembrane helix</keyword>
<feature type="transmembrane region" description="Helical" evidence="1">
    <location>
        <begin position="9"/>
        <end position="26"/>
    </location>
</feature>
<gene>
    <name evidence="2" type="ORF">STRATTON_86</name>
</gene>
<evidence type="ECO:0000313" key="2">
    <source>
        <dbReference type="EMBL" id="ANZ50511.1"/>
    </source>
</evidence>
<evidence type="ECO:0000313" key="3">
    <source>
        <dbReference type="Proteomes" id="UP000221949"/>
    </source>
</evidence>
<reference evidence="3" key="1">
    <citation type="submission" date="2016-06" db="EMBL/GenBank/DDBJ databases">
        <authorList>
            <person name="Berg J.A."/>
            <person name="Stratton M.L."/>
            <person name="Esplin I.D."/>
            <person name="Jensen G.L."/>
            <person name="Merrill B.D."/>
            <person name="Breakwell D.P."/>
            <person name="Hope S."/>
            <person name="Grose J.H."/>
        </authorList>
    </citation>
    <scope>NUCLEOTIDE SEQUENCE [LARGE SCALE GENOMIC DNA]</scope>
</reference>
<name>A0A1B2IGW5_9CAUD</name>
<dbReference type="Proteomes" id="UP000221949">
    <property type="component" value="Segment"/>
</dbReference>
<accession>A0A1B2IGW5</accession>